<organism evidence="2 3">
    <name type="scientific">Lophium mytilinum</name>
    <dbReference type="NCBI Taxonomy" id="390894"/>
    <lineage>
        <taxon>Eukaryota</taxon>
        <taxon>Fungi</taxon>
        <taxon>Dikarya</taxon>
        <taxon>Ascomycota</taxon>
        <taxon>Pezizomycotina</taxon>
        <taxon>Dothideomycetes</taxon>
        <taxon>Pleosporomycetidae</taxon>
        <taxon>Mytilinidiales</taxon>
        <taxon>Mytilinidiaceae</taxon>
        <taxon>Lophium</taxon>
    </lineage>
</organism>
<dbReference type="EMBL" id="MU004199">
    <property type="protein sequence ID" value="KAF2489452.1"/>
    <property type="molecule type" value="Genomic_DNA"/>
</dbReference>
<reference evidence="2" key="1">
    <citation type="journal article" date="2020" name="Stud. Mycol.">
        <title>101 Dothideomycetes genomes: a test case for predicting lifestyles and emergence of pathogens.</title>
        <authorList>
            <person name="Haridas S."/>
            <person name="Albert R."/>
            <person name="Binder M."/>
            <person name="Bloem J."/>
            <person name="Labutti K."/>
            <person name="Salamov A."/>
            <person name="Andreopoulos B."/>
            <person name="Baker S."/>
            <person name="Barry K."/>
            <person name="Bills G."/>
            <person name="Bluhm B."/>
            <person name="Cannon C."/>
            <person name="Castanera R."/>
            <person name="Culley D."/>
            <person name="Daum C."/>
            <person name="Ezra D."/>
            <person name="Gonzalez J."/>
            <person name="Henrissat B."/>
            <person name="Kuo A."/>
            <person name="Liang C."/>
            <person name="Lipzen A."/>
            <person name="Lutzoni F."/>
            <person name="Magnuson J."/>
            <person name="Mondo S."/>
            <person name="Nolan M."/>
            <person name="Ohm R."/>
            <person name="Pangilinan J."/>
            <person name="Park H.-J."/>
            <person name="Ramirez L."/>
            <person name="Alfaro M."/>
            <person name="Sun H."/>
            <person name="Tritt A."/>
            <person name="Yoshinaga Y."/>
            <person name="Zwiers L.-H."/>
            <person name="Turgeon B."/>
            <person name="Goodwin S."/>
            <person name="Spatafora J."/>
            <person name="Crous P."/>
            <person name="Grigoriev I."/>
        </authorList>
    </citation>
    <scope>NUCLEOTIDE SEQUENCE</scope>
    <source>
        <strain evidence="2">CBS 269.34</strain>
    </source>
</reference>
<feature type="compositionally biased region" description="Polar residues" evidence="1">
    <location>
        <begin position="11"/>
        <end position="21"/>
    </location>
</feature>
<accession>A0A6A6QB08</accession>
<evidence type="ECO:0000313" key="3">
    <source>
        <dbReference type="Proteomes" id="UP000799750"/>
    </source>
</evidence>
<sequence length="99" mass="11083">MDSKSYELAWNTGQASGTGPSYQPWRAFWPPNPDVEFTEEEKRAKPWLTWRRDPDDVNVKPWYEWVNEFTGEIDTPCTDGCDSCGGKGCGVCSTVAEGG</sequence>
<name>A0A6A6QB08_9PEZI</name>
<protein>
    <submittedName>
        <fullName evidence="2">Uncharacterized protein</fullName>
    </submittedName>
</protein>
<dbReference type="Proteomes" id="UP000799750">
    <property type="component" value="Unassembled WGS sequence"/>
</dbReference>
<gene>
    <name evidence="2" type="ORF">BU16DRAFT_553512</name>
</gene>
<evidence type="ECO:0000313" key="2">
    <source>
        <dbReference type="EMBL" id="KAF2489452.1"/>
    </source>
</evidence>
<dbReference type="OrthoDB" id="4175433at2759"/>
<feature type="region of interest" description="Disordered" evidence="1">
    <location>
        <begin position="1"/>
        <end position="24"/>
    </location>
</feature>
<proteinExistence type="predicted"/>
<dbReference type="AlphaFoldDB" id="A0A6A6QB08"/>
<keyword evidence="3" id="KW-1185">Reference proteome</keyword>
<evidence type="ECO:0000256" key="1">
    <source>
        <dbReference type="SAM" id="MobiDB-lite"/>
    </source>
</evidence>